<gene>
    <name evidence="9" type="ORF">AMAG_00870</name>
</gene>
<evidence type="ECO:0008006" key="11">
    <source>
        <dbReference type="Google" id="ProtNLM"/>
    </source>
</evidence>
<dbReference type="SUPFAM" id="SSF52096">
    <property type="entry name" value="ClpP/crotonase"/>
    <property type="match status" value="1"/>
</dbReference>
<dbReference type="InterPro" id="IPR001753">
    <property type="entry name" value="Enoyl-CoA_hydra/iso"/>
</dbReference>
<dbReference type="GO" id="GO:0005777">
    <property type="term" value="C:peroxisome"/>
    <property type="evidence" value="ECO:0007669"/>
    <property type="project" value="UniProtKB-SubCell"/>
</dbReference>
<evidence type="ECO:0000256" key="2">
    <source>
        <dbReference type="ARBA" id="ARBA00005005"/>
    </source>
</evidence>
<organism evidence="9 10">
    <name type="scientific">Allomyces macrogynus (strain ATCC 38327)</name>
    <name type="common">Allomyces javanicus var. macrogynus</name>
    <dbReference type="NCBI Taxonomy" id="578462"/>
    <lineage>
        <taxon>Eukaryota</taxon>
        <taxon>Fungi</taxon>
        <taxon>Fungi incertae sedis</taxon>
        <taxon>Blastocladiomycota</taxon>
        <taxon>Blastocladiomycetes</taxon>
        <taxon>Blastocladiales</taxon>
        <taxon>Blastocladiaceae</taxon>
        <taxon>Allomyces</taxon>
    </lineage>
</organism>
<dbReference type="GO" id="GO:0005739">
    <property type="term" value="C:mitochondrion"/>
    <property type="evidence" value="ECO:0007669"/>
    <property type="project" value="TreeGrafter"/>
</dbReference>
<protein>
    <recommendedName>
        <fullName evidence="11">Enoyl-CoA hydratase</fullName>
    </recommendedName>
</protein>
<evidence type="ECO:0000256" key="7">
    <source>
        <dbReference type="ARBA" id="ARBA00023140"/>
    </source>
</evidence>
<dbReference type="Gene3D" id="3.90.226.10">
    <property type="entry name" value="2-enoyl-CoA Hydratase, Chain A, domain 1"/>
    <property type="match status" value="1"/>
</dbReference>
<dbReference type="FunFam" id="3.90.226.10:FF:000024">
    <property type="entry name" value="Delta3,5-delta2,4-dienoyl-CoA isomerase"/>
    <property type="match status" value="1"/>
</dbReference>
<dbReference type="InterPro" id="IPR029045">
    <property type="entry name" value="ClpP/crotonase-like_dom_sf"/>
</dbReference>
<keyword evidence="4" id="KW-0276">Fatty acid metabolism</keyword>
<dbReference type="OrthoDB" id="14970at2759"/>
<dbReference type="GO" id="GO:0006635">
    <property type="term" value="P:fatty acid beta-oxidation"/>
    <property type="evidence" value="ECO:0007669"/>
    <property type="project" value="UniProtKB-UniPathway"/>
</dbReference>
<dbReference type="AlphaFoldDB" id="A0A0L0RX07"/>
<dbReference type="Pfam" id="PF00378">
    <property type="entry name" value="ECH_1"/>
    <property type="match status" value="1"/>
</dbReference>
<keyword evidence="7" id="KW-0576">Peroxisome</keyword>
<keyword evidence="5" id="KW-0007">Acetylation</keyword>
<dbReference type="UniPathway" id="UPA00659"/>
<dbReference type="eggNOG" id="KOG1681">
    <property type="taxonomic scope" value="Eukaryota"/>
</dbReference>
<evidence type="ECO:0000256" key="8">
    <source>
        <dbReference type="ARBA" id="ARBA00023235"/>
    </source>
</evidence>
<dbReference type="VEuPathDB" id="FungiDB:AMAG_00870"/>
<dbReference type="InterPro" id="IPR014748">
    <property type="entry name" value="Enoyl-CoA_hydra_C"/>
</dbReference>
<proteinExistence type="inferred from homology"/>
<dbReference type="InterPro" id="IPR045002">
    <property type="entry name" value="Ech1-like"/>
</dbReference>
<comment type="subcellular location">
    <subcellularLocation>
        <location evidence="1">Peroxisome</location>
    </subcellularLocation>
</comment>
<comment type="pathway">
    <text evidence="2">Lipid metabolism; fatty acid beta-oxidation.</text>
</comment>
<evidence type="ECO:0000256" key="6">
    <source>
        <dbReference type="ARBA" id="ARBA00023098"/>
    </source>
</evidence>
<accession>A0A0L0RX07</accession>
<keyword evidence="6" id="KW-0443">Lipid metabolism</keyword>
<dbReference type="GO" id="GO:0051750">
    <property type="term" value="F:delta(3,5)-delta(2,4)-dienoyl-CoA isomerase activity"/>
    <property type="evidence" value="ECO:0007669"/>
    <property type="project" value="TreeGrafter"/>
</dbReference>
<dbReference type="STRING" id="578462.A0A0L0RX07"/>
<reference evidence="10" key="2">
    <citation type="submission" date="2009-11" db="EMBL/GenBank/DDBJ databases">
        <title>The Genome Sequence of Allomyces macrogynus strain ATCC 38327.</title>
        <authorList>
            <consortium name="The Broad Institute Genome Sequencing Platform"/>
            <person name="Russ C."/>
            <person name="Cuomo C."/>
            <person name="Shea T."/>
            <person name="Young S.K."/>
            <person name="Zeng Q."/>
            <person name="Koehrsen M."/>
            <person name="Haas B."/>
            <person name="Borodovsky M."/>
            <person name="Guigo R."/>
            <person name="Alvarado L."/>
            <person name="Berlin A."/>
            <person name="Borenstein D."/>
            <person name="Chen Z."/>
            <person name="Engels R."/>
            <person name="Freedman E."/>
            <person name="Gellesch M."/>
            <person name="Goldberg J."/>
            <person name="Griggs A."/>
            <person name="Gujja S."/>
            <person name="Heiman D."/>
            <person name="Hepburn T."/>
            <person name="Howarth C."/>
            <person name="Jen D."/>
            <person name="Larson L."/>
            <person name="Lewis B."/>
            <person name="Mehta T."/>
            <person name="Park D."/>
            <person name="Pearson M."/>
            <person name="Roberts A."/>
            <person name="Saif S."/>
            <person name="Shenoy N."/>
            <person name="Sisk P."/>
            <person name="Stolte C."/>
            <person name="Sykes S."/>
            <person name="Walk T."/>
            <person name="White J."/>
            <person name="Yandava C."/>
            <person name="Burger G."/>
            <person name="Gray M.W."/>
            <person name="Holland P.W.H."/>
            <person name="King N."/>
            <person name="Lang F.B.F."/>
            <person name="Roger A.J."/>
            <person name="Ruiz-Trillo I."/>
            <person name="Lander E."/>
            <person name="Nusbaum C."/>
        </authorList>
    </citation>
    <scope>NUCLEOTIDE SEQUENCE [LARGE SCALE GENOMIC DNA]</scope>
    <source>
        <strain evidence="10">ATCC 38327</strain>
    </source>
</reference>
<dbReference type="OMA" id="QYVAHVE"/>
<dbReference type="Gene3D" id="1.10.12.10">
    <property type="entry name" value="Lyase 2-enoyl-coa Hydratase, Chain A, domain 2"/>
    <property type="match status" value="1"/>
</dbReference>
<sequence length="276" mass="29861">MANKTYATIRVSTPRPNIALVELHRPDALNAMNDQFFVDVQDCFSALHADPDVRAIILASAHPRLFTAGLDLKAVQSGMLPQHEDIGRCGLLFMNLIDRWQRAFTAIDECRAPVIAVVHGMCIGGGVDMICSADMRVCTQDASFSVKEVDLAMAADIGTLQRLPKIVGNQSTVREWALTGRTFSAAEAKDAGLVGHVVADKKAAMDKAFEIAEIIASKSPIAINGTKVALNYSRDHSVADGLRQIAMWNASQLQSQDVIMAAASVLTKQTPRFSKL</sequence>
<dbReference type="Proteomes" id="UP000054350">
    <property type="component" value="Unassembled WGS sequence"/>
</dbReference>
<reference evidence="9 10" key="1">
    <citation type="submission" date="2009-11" db="EMBL/GenBank/DDBJ databases">
        <title>Annotation of Allomyces macrogynus ATCC 38327.</title>
        <authorList>
            <consortium name="The Broad Institute Genome Sequencing Platform"/>
            <person name="Russ C."/>
            <person name="Cuomo C."/>
            <person name="Burger G."/>
            <person name="Gray M.W."/>
            <person name="Holland P.W.H."/>
            <person name="King N."/>
            <person name="Lang F.B.F."/>
            <person name="Roger A.J."/>
            <person name="Ruiz-Trillo I."/>
            <person name="Young S.K."/>
            <person name="Zeng Q."/>
            <person name="Gargeya S."/>
            <person name="Fitzgerald M."/>
            <person name="Haas B."/>
            <person name="Abouelleil A."/>
            <person name="Alvarado L."/>
            <person name="Arachchi H.M."/>
            <person name="Berlin A."/>
            <person name="Chapman S.B."/>
            <person name="Gearin G."/>
            <person name="Goldberg J."/>
            <person name="Griggs A."/>
            <person name="Gujja S."/>
            <person name="Hansen M."/>
            <person name="Heiman D."/>
            <person name="Howarth C."/>
            <person name="Larimer J."/>
            <person name="Lui A."/>
            <person name="MacDonald P.J.P."/>
            <person name="McCowen C."/>
            <person name="Montmayeur A."/>
            <person name="Murphy C."/>
            <person name="Neiman D."/>
            <person name="Pearson M."/>
            <person name="Priest M."/>
            <person name="Roberts A."/>
            <person name="Saif S."/>
            <person name="Shea T."/>
            <person name="Sisk P."/>
            <person name="Stolte C."/>
            <person name="Sykes S."/>
            <person name="Wortman J."/>
            <person name="Nusbaum C."/>
            <person name="Birren B."/>
        </authorList>
    </citation>
    <scope>NUCLEOTIDE SEQUENCE [LARGE SCALE GENOMIC DNA]</scope>
    <source>
        <strain evidence="9 10">ATCC 38327</strain>
    </source>
</reference>
<dbReference type="CDD" id="cd06558">
    <property type="entry name" value="crotonase-like"/>
    <property type="match status" value="1"/>
</dbReference>
<dbReference type="EMBL" id="GG745328">
    <property type="protein sequence ID" value="KNE54927.1"/>
    <property type="molecule type" value="Genomic_DNA"/>
</dbReference>
<evidence type="ECO:0000256" key="3">
    <source>
        <dbReference type="ARBA" id="ARBA00005254"/>
    </source>
</evidence>
<dbReference type="FunFam" id="1.10.12.10:FF:000004">
    <property type="entry name" value="Delta3,5-delta2,4-dienoyl-CoA isomerase"/>
    <property type="match status" value="1"/>
</dbReference>
<dbReference type="PANTHER" id="PTHR43149:SF1">
    <property type="entry name" value="DELTA(3,5)-DELTA(2,4)-DIENOYL-COA ISOMERASE, MITOCHONDRIAL"/>
    <property type="match status" value="1"/>
</dbReference>
<evidence type="ECO:0000313" key="9">
    <source>
        <dbReference type="EMBL" id="KNE54927.1"/>
    </source>
</evidence>
<dbReference type="PANTHER" id="PTHR43149">
    <property type="entry name" value="ENOYL-COA HYDRATASE"/>
    <property type="match status" value="1"/>
</dbReference>
<evidence type="ECO:0000256" key="5">
    <source>
        <dbReference type="ARBA" id="ARBA00022990"/>
    </source>
</evidence>
<keyword evidence="8" id="KW-0413">Isomerase</keyword>
<name>A0A0L0RX07_ALLM3</name>
<comment type="similarity">
    <text evidence="3">Belongs to the enoyl-CoA hydratase/isomerase family.</text>
</comment>
<evidence type="ECO:0000256" key="4">
    <source>
        <dbReference type="ARBA" id="ARBA00022832"/>
    </source>
</evidence>
<evidence type="ECO:0000313" key="10">
    <source>
        <dbReference type="Proteomes" id="UP000054350"/>
    </source>
</evidence>
<evidence type="ECO:0000256" key="1">
    <source>
        <dbReference type="ARBA" id="ARBA00004275"/>
    </source>
</evidence>
<keyword evidence="10" id="KW-1185">Reference proteome</keyword>